<dbReference type="GO" id="GO:0003700">
    <property type="term" value="F:DNA-binding transcription factor activity"/>
    <property type="evidence" value="ECO:0007669"/>
    <property type="project" value="TreeGrafter"/>
</dbReference>
<evidence type="ECO:0008006" key="5">
    <source>
        <dbReference type="Google" id="ProtNLM"/>
    </source>
</evidence>
<dbReference type="GO" id="GO:0000976">
    <property type="term" value="F:transcription cis-regulatory region binding"/>
    <property type="evidence" value="ECO:0007669"/>
    <property type="project" value="TreeGrafter"/>
</dbReference>
<keyword evidence="4" id="KW-1185">Reference proteome</keyword>
<comment type="subcellular location">
    <subcellularLocation>
        <location evidence="1">Nucleus</location>
    </subcellularLocation>
</comment>
<dbReference type="PANTHER" id="PTHR37534">
    <property type="entry name" value="TRANSCRIPTIONAL ACTIVATOR PROTEIN UGA3"/>
    <property type="match status" value="1"/>
</dbReference>
<dbReference type="InterPro" id="IPR021858">
    <property type="entry name" value="Fun_TF"/>
</dbReference>
<evidence type="ECO:0000313" key="4">
    <source>
        <dbReference type="Proteomes" id="UP000325780"/>
    </source>
</evidence>
<dbReference type="Pfam" id="PF11951">
    <property type="entry name" value="Fungal_trans_2"/>
    <property type="match status" value="1"/>
</dbReference>
<dbReference type="GO" id="GO:0005634">
    <property type="term" value="C:nucleus"/>
    <property type="evidence" value="ECO:0007669"/>
    <property type="project" value="UniProtKB-SubCell"/>
</dbReference>
<gene>
    <name evidence="3" type="ORF">BDV25DRAFT_170903</name>
</gene>
<dbReference type="PANTHER" id="PTHR37534:SF2">
    <property type="entry name" value="N-ACETYLTRANSFERASE DOMAIN-CONTAINING PROTEIN"/>
    <property type="match status" value="1"/>
</dbReference>
<name>A0A5N6TF07_ASPAV</name>
<organism evidence="3 4">
    <name type="scientific">Aspergillus avenaceus</name>
    <dbReference type="NCBI Taxonomy" id="36643"/>
    <lineage>
        <taxon>Eukaryota</taxon>
        <taxon>Fungi</taxon>
        <taxon>Dikarya</taxon>
        <taxon>Ascomycota</taxon>
        <taxon>Pezizomycotina</taxon>
        <taxon>Eurotiomycetes</taxon>
        <taxon>Eurotiomycetidae</taxon>
        <taxon>Eurotiales</taxon>
        <taxon>Aspergillaceae</taxon>
        <taxon>Aspergillus</taxon>
        <taxon>Aspergillus subgen. Circumdati</taxon>
    </lineage>
</organism>
<dbReference type="Proteomes" id="UP000325780">
    <property type="component" value="Unassembled WGS sequence"/>
</dbReference>
<dbReference type="GO" id="GO:0045944">
    <property type="term" value="P:positive regulation of transcription by RNA polymerase II"/>
    <property type="evidence" value="ECO:0007669"/>
    <property type="project" value="TreeGrafter"/>
</dbReference>
<protein>
    <recommendedName>
        <fullName evidence="5">Fungal-specific transcription factor domain-containing protein</fullName>
    </recommendedName>
</protein>
<evidence type="ECO:0000256" key="2">
    <source>
        <dbReference type="ARBA" id="ARBA00023242"/>
    </source>
</evidence>
<dbReference type="OrthoDB" id="407832at2759"/>
<dbReference type="EMBL" id="ML742408">
    <property type="protein sequence ID" value="KAE8144964.1"/>
    <property type="molecule type" value="Genomic_DNA"/>
</dbReference>
<proteinExistence type="predicted"/>
<sequence length="418" mass="47705">MARQRLPDARFINDRLWPYYNKSSQRQDVPQSIWCQKNIQEACLMRWFVEELAQWFDTCASSKPFSHVVPQRAEACPALLYAILSASARHLSRVQSTRAGEILCSGKKLPHLGDGVALEYQSLCISQLRSLSGDPSNVQDENLLAAAVILRFYEEVDSPLVGVDDETYLRGVQVFLHAQSATAMRDGGLRLAAFWVGIRQEFHTSFIRQRAFQFDLSCCDNTIYRFLTRSDDPTWANRAILHCADVLTYCFGNKKQPIEIYQQLWEFSQNWQLLVPSSFHPIYCREADQSKNQVFPEVWYLNDCSVTAIQHWHLARILLHAFDPRVPRVGLGRKKAVAQRDAEIIQSLFILCGIALSNRTAPALITACMGVSMCGDRVTDRLTQEALLMILIRTEDLHALSTVKTQMELQEAWGWTID</sequence>
<reference evidence="3 4" key="1">
    <citation type="submission" date="2019-04" db="EMBL/GenBank/DDBJ databases">
        <title>Friends and foes A comparative genomics study of 23 Aspergillus species from section Flavi.</title>
        <authorList>
            <consortium name="DOE Joint Genome Institute"/>
            <person name="Kjaerbolling I."/>
            <person name="Vesth T."/>
            <person name="Frisvad J.C."/>
            <person name="Nybo J.L."/>
            <person name="Theobald S."/>
            <person name="Kildgaard S."/>
            <person name="Isbrandt T."/>
            <person name="Kuo A."/>
            <person name="Sato A."/>
            <person name="Lyhne E.K."/>
            <person name="Kogle M.E."/>
            <person name="Wiebenga A."/>
            <person name="Kun R.S."/>
            <person name="Lubbers R.J."/>
            <person name="Makela M.R."/>
            <person name="Barry K."/>
            <person name="Chovatia M."/>
            <person name="Clum A."/>
            <person name="Daum C."/>
            <person name="Haridas S."/>
            <person name="He G."/>
            <person name="LaButti K."/>
            <person name="Lipzen A."/>
            <person name="Mondo S."/>
            <person name="Riley R."/>
            <person name="Salamov A."/>
            <person name="Simmons B.A."/>
            <person name="Magnuson J.K."/>
            <person name="Henrissat B."/>
            <person name="Mortensen U.H."/>
            <person name="Larsen T.O."/>
            <person name="Devries R.P."/>
            <person name="Grigoriev I.V."/>
            <person name="Machida M."/>
            <person name="Baker S.E."/>
            <person name="Andersen M.R."/>
        </authorList>
    </citation>
    <scope>NUCLEOTIDE SEQUENCE [LARGE SCALE GENOMIC DNA]</scope>
    <source>
        <strain evidence="3 4">IBT 18842</strain>
    </source>
</reference>
<keyword evidence="2" id="KW-0539">Nucleus</keyword>
<dbReference type="AlphaFoldDB" id="A0A5N6TF07"/>
<evidence type="ECO:0000256" key="1">
    <source>
        <dbReference type="ARBA" id="ARBA00004123"/>
    </source>
</evidence>
<accession>A0A5N6TF07</accession>
<evidence type="ECO:0000313" key="3">
    <source>
        <dbReference type="EMBL" id="KAE8144964.1"/>
    </source>
</evidence>